<dbReference type="PANTHER" id="PTHR48465">
    <property type="entry name" value="PROTEIN SSUH2 HOMOLOG"/>
    <property type="match status" value="1"/>
</dbReference>
<sequence>MPSPPAYTELDIETERVIELLSGLSEAPALYQDLFVRASVQDHVRAKSHVPSFIVDWTPAKTLTVTAVSPATVFAVDTLAYMEQRSICTKKEPNAAIRRAAVAAGSVLSGASPAVSDLSLEQVFAFSGHFVGRNYGCLRFGAVLPQLDLSHSAAINALNNEPARTGNMEIPFANTAVVERCAACAAEGFKPCAKCKSSGKFACYTCNGDGVVVVEEEKSESKDKSYKIDEENTKRNKLVNKESTTIADAHSKKTLTKRCEKCKGTGNRRCDPCSGSGRMTCTDCEGHASILSYLALKISKFVKTETQYFIKAASNDDGVYRTRENHPLRKYCSSSSSHLATRSLWEAAELDPHAFRSVTSSSLLSQRITVPALGALTDIAVEMHDVVNAAVPERFAVGEPVWRSHGSGGKVAEKVLARRARIRQGFLYMVQCRYVKTSGDGDAGYFDVIYGDMKLAGGSGSGWDDFKRFDILDVVEYPVLSGTMKTVQYVAVGSFVLAIIAGIVRWVRISNKAE</sequence>
<evidence type="ECO:0000313" key="2">
    <source>
        <dbReference type="EMBL" id="KAJ3109337.1"/>
    </source>
</evidence>
<gene>
    <name evidence="2" type="ORF">HK100_003313</name>
</gene>
<dbReference type="EMBL" id="JADGJH010001818">
    <property type="protein sequence ID" value="KAJ3109337.1"/>
    <property type="molecule type" value="Genomic_DNA"/>
</dbReference>
<comment type="caution">
    <text evidence="2">The sequence shown here is derived from an EMBL/GenBank/DDBJ whole genome shotgun (WGS) entry which is preliminary data.</text>
</comment>
<evidence type="ECO:0000313" key="3">
    <source>
        <dbReference type="Proteomes" id="UP001211907"/>
    </source>
</evidence>
<keyword evidence="1" id="KW-1133">Transmembrane helix</keyword>
<keyword evidence="1" id="KW-0472">Membrane</keyword>
<dbReference type="Proteomes" id="UP001211907">
    <property type="component" value="Unassembled WGS sequence"/>
</dbReference>
<keyword evidence="1" id="KW-0812">Transmembrane</keyword>
<protein>
    <submittedName>
        <fullName evidence="2">Uncharacterized protein</fullName>
    </submittedName>
</protein>
<reference evidence="2" key="1">
    <citation type="submission" date="2020-05" db="EMBL/GenBank/DDBJ databases">
        <title>Phylogenomic resolution of chytrid fungi.</title>
        <authorList>
            <person name="Stajich J.E."/>
            <person name="Amses K."/>
            <person name="Simmons R."/>
            <person name="Seto K."/>
            <person name="Myers J."/>
            <person name="Bonds A."/>
            <person name="Quandt C.A."/>
            <person name="Barry K."/>
            <person name="Liu P."/>
            <person name="Grigoriev I."/>
            <person name="Longcore J.E."/>
            <person name="James T.Y."/>
        </authorList>
    </citation>
    <scope>NUCLEOTIDE SEQUENCE</scope>
    <source>
        <strain evidence="2">JEL0513</strain>
    </source>
</reference>
<dbReference type="InterPro" id="IPR052789">
    <property type="entry name" value="SSUH2_homolog"/>
</dbReference>
<dbReference type="AlphaFoldDB" id="A0AAD5SV36"/>
<proteinExistence type="predicted"/>
<name>A0AAD5SV36_9FUNG</name>
<dbReference type="PANTHER" id="PTHR48465:SF1">
    <property type="entry name" value="PROTEIN SSUH2 HOMOLOG"/>
    <property type="match status" value="1"/>
</dbReference>
<evidence type="ECO:0000256" key="1">
    <source>
        <dbReference type="SAM" id="Phobius"/>
    </source>
</evidence>
<feature type="transmembrane region" description="Helical" evidence="1">
    <location>
        <begin position="487"/>
        <end position="507"/>
    </location>
</feature>
<keyword evidence="3" id="KW-1185">Reference proteome</keyword>
<organism evidence="2 3">
    <name type="scientific">Physocladia obscura</name>
    <dbReference type="NCBI Taxonomy" id="109957"/>
    <lineage>
        <taxon>Eukaryota</taxon>
        <taxon>Fungi</taxon>
        <taxon>Fungi incertae sedis</taxon>
        <taxon>Chytridiomycota</taxon>
        <taxon>Chytridiomycota incertae sedis</taxon>
        <taxon>Chytridiomycetes</taxon>
        <taxon>Chytridiales</taxon>
        <taxon>Chytriomycetaceae</taxon>
        <taxon>Physocladia</taxon>
    </lineage>
</organism>
<accession>A0AAD5SV36</accession>